<dbReference type="GO" id="GO:0000917">
    <property type="term" value="P:division septum assembly"/>
    <property type="evidence" value="ECO:0007669"/>
    <property type="project" value="UniProtKB-KW"/>
</dbReference>
<gene>
    <name evidence="8" type="primary">ezrA</name>
    <name evidence="9" type="ORF">SAMN05421677_10151</name>
</gene>
<keyword evidence="5 8" id="KW-0472">Membrane</keyword>
<evidence type="ECO:0000256" key="6">
    <source>
        <dbReference type="ARBA" id="ARBA00023210"/>
    </source>
</evidence>
<dbReference type="RefSeq" id="WP_089650513.1">
    <property type="nucleotide sequence ID" value="NZ_FNIZ01000001.1"/>
</dbReference>
<feature type="topological domain" description="Extracellular" evidence="8">
    <location>
        <begin position="1"/>
        <end position="2"/>
    </location>
</feature>
<dbReference type="EMBL" id="FNIZ01000001">
    <property type="protein sequence ID" value="SDN75539.1"/>
    <property type="molecule type" value="Genomic_DNA"/>
</dbReference>
<dbReference type="InterPro" id="IPR010379">
    <property type="entry name" value="EzrA"/>
</dbReference>
<feature type="topological domain" description="Cytoplasmic" evidence="8">
    <location>
        <begin position="22"/>
        <end position="563"/>
    </location>
</feature>
<evidence type="ECO:0000256" key="8">
    <source>
        <dbReference type="HAMAP-Rule" id="MF_00728"/>
    </source>
</evidence>
<dbReference type="HAMAP" id="MF_00728">
    <property type="entry name" value="EzrA"/>
    <property type="match status" value="1"/>
</dbReference>
<name>A0A1H0DZJ4_HALAD</name>
<evidence type="ECO:0000313" key="9">
    <source>
        <dbReference type="EMBL" id="SDN75539.1"/>
    </source>
</evidence>
<accession>A0A1H0DZJ4</accession>
<dbReference type="Pfam" id="PF06160">
    <property type="entry name" value="EzrA"/>
    <property type="match status" value="1"/>
</dbReference>
<sequence>MKYVIGAILLLIALFIIGLIWRKKVYDEVDRLEGWKMDIMNRRVTEELSKVKSLNLSGETQEKFEAWRARWDQILTKELPELEEDLFDAEEAADRYRFKRVKVVLANTEKKLVAIEEDIKMMLQELEDLLDSEKQSRLEIESMQPELKELTKLLIQNRHQYGKAVRVFEQRVGELKDKLSEYEQLTDQGDYIEANTLVQTIRQETTQLQEDVHHFPDRLKQVKIELPEQLKELKSGVEEMKAEGYRISHFDFLPELHNYERSLEEMLVQMEQGDQSGIEDALTEIQTRIQEMYQLLEREAVAHHYVEKQFVPLKAQLDELEYVLADTERELEEIQQTYQVEEGHLESHRSLIKWFNQMRKRVTSLDFRRADGETSYALLREEVEDTEKQLQELEEQHGYFHERVQNLRKDEREAKQKMTKMESLLLDTHRRLKRSNIPGIPTSIYEDMKAASHKVDEVFQSLEAQPLDMAVVNEKLDEAMEMTEQLSQDAEKIMETAQLAERVIQCGNRYRSKYPILAAKLLEAEEKFRSYHYDQALTLATEAIKEVDPAALSKIDKEEEVLV</sequence>
<evidence type="ECO:0000256" key="5">
    <source>
        <dbReference type="ARBA" id="ARBA00023136"/>
    </source>
</evidence>
<keyword evidence="8" id="KW-1003">Cell membrane</keyword>
<dbReference type="OrthoDB" id="1654473at2"/>
<dbReference type="AlphaFoldDB" id="A0A1H0DZJ4"/>
<dbReference type="NCBIfam" id="NF003413">
    <property type="entry name" value="PRK04778.1-7"/>
    <property type="match status" value="1"/>
</dbReference>
<keyword evidence="2 8" id="KW-0812">Transmembrane</keyword>
<protein>
    <recommendedName>
        <fullName evidence="8">Septation ring formation regulator EzrA</fullName>
    </recommendedName>
</protein>
<keyword evidence="3 8" id="KW-1133">Transmembrane helix</keyword>
<keyword evidence="10" id="KW-1185">Reference proteome</keyword>
<dbReference type="Proteomes" id="UP000198860">
    <property type="component" value="Unassembled WGS sequence"/>
</dbReference>
<keyword evidence="1 8" id="KW-0132">Cell division</keyword>
<feature type="coiled-coil region" evidence="8">
    <location>
        <begin position="105"/>
        <end position="185"/>
    </location>
</feature>
<reference evidence="10" key="1">
    <citation type="submission" date="2016-10" db="EMBL/GenBank/DDBJ databases">
        <authorList>
            <person name="Varghese N."/>
            <person name="Submissions S."/>
        </authorList>
    </citation>
    <scope>NUCLEOTIDE SEQUENCE [LARGE SCALE GENOMIC DNA]</scope>
    <source>
        <strain evidence="10">CGMCC 1.3703</strain>
    </source>
</reference>
<keyword evidence="6 8" id="KW-0717">Septation</keyword>
<keyword evidence="7 8" id="KW-0131">Cell cycle</keyword>
<comment type="subcellular location">
    <subcellularLocation>
        <location evidence="8">Cell membrane</location>
        <topology evidence="8">Single-pass membrane protein</topology>
    </subcellularLocation>
    <text evidence="8">Colocalized with FtsZ to the nascent septal site.</text>
</comment>
<evidence type="ECO:0000256" key="1">
    <source>
        <dbReference type="ARBA" id="ARBA00022618"/>
    </source>
</evidence>
<feature type="coiled-coil region" evidence="8">
    <location>
        <begin position="317"/>
        <end position="344"/>
    </location>
</feature>
<feature type="coiled-coil region" evidence="8">
    <location>
        <begin position="469"/>
        <end position="496"/>
    </location>
</feature>
<evidence type="ECO:0000256" key="4">
    <source>
        <dbReference type="ARBA" id="ARBA00023054"/>
    </source>
</evidence>
<evidence type="ECO:0000256" key="2">
    <source>
        <dbReference type="ARBA" id="ARBA00022692"/>
    </source>
</evidence>
<dbReference type="GO" id="GO:0005886">
    <property type="term" value="C:plasma membrane"/>
    <property type="evidence" value="ECO:0007669"/>
    <property type="project" value="UniProtKB-SubCell"/>
</dbReference>
<feature type="coiled-coil region" evidence="8">
    <location>
        <begin position="376"/>
        <end position="424"/>
    </location>
</feature>
<evidence type="ECO:0000256" key="3">
    <source>
        <dbReference type="ARBA" id="ARBA00022989"/>
    </source>
</evidence>
<evidence type="ECO:0000256" key="7">
    <source>
        <dbReference type="ARBA" id="ARBA00023306"/>
    </source>
</evidence>
<proteinExistence type="inferred from homology"/>
<dbReference type="STRING" id="240303.SAMN05421677_10151"/>
<dbReference type="GO" id="GO:0005940">
    <property type="term" value="C:septin ring"/>
    <property type="evidence" value="ECO:0007669"/>
    <property type="project" value="InterPro"/>
</dbReference>
<comment type="function">
    <text evidence="8">Negative regulator of FtsZ ring formation; modulates the frequency and position of FtsZ ring formation. Inhibits FtsZ ring formation at polar sites. Interacts either with FtsZ or with one of its binding partners to promote depolymerization.</text>
</comment>
<evidence type="ECO:0000313" key="10">
    <source>
        <dbReference type="Proteomes" id="UP000198860"/>
    </source>
</evidence>
<organism evidence="9 10">
    <name type="scientific">Halobacillus aidingensis</name>
    <dbReference type="NCBI Taxonomy" id="240303"/>
    <lineage>
        <taxon>Bacteria</taxon>
        <taxon>Bacillati</taxon>
        <taxon>Bacillota</taxon>
        <taxon>Bacilli</taxon>
        <taxon>Bacillales</taxon>
        <taxon>Bacillaceae</taxon>
        <taxon>Halobacillus</taxon>
    </lineage>
</organism>
<comment type="similarity">
    <text evidence="8">Belongs to the EzrA family.</text>
</comment>
<dbReference type="GO" id="GO:0000921">
    <property type="term" value="P:septin ring assembly"/>
    <property type="evidence" value="ECO:0007669"/>
    <property type="project" value="InterPro"/>
</dbReference>
<keyword evidence="4 8" id="KW-0175">Coiled coil</keyword>